<feature type="transmembrane region" description="Helical" evidence="1">
    <location>
        <begin position="199"/>
        <end position="219"/>
    </location>
</feature>
<proteinExistence type="predicted"/>
<evidence type="ECO:0008006" key="4">
    <source>
        <dbReference type="Google" id="ProtNLM"/>
    </source>
</evidence>
<dbReference type="AlphaFoldDB" id="A0EG69"/>
<dbReference type="OMA" id="YITTKQI"/>
<keyword evidence="1" id="KW-1133">Transmembrane helix</keyword>
<keyword evidence="1" id="KW-0472">Membrane</keyword>
<feature type="transmembrane region" description="Helical" evidence="1">
    <location>
        <begin position="128"/>
        <end position="146"/>
    </location>
</feature>
<evidence type="ECO:0000256" key="1">
    <source>
        <dbReference type="SAM" id="Phobius"/>
    </source>
</evidence>
<keyword evidence="1" id="KW-0812">Transmembrane</keyword>
<dbReference type="InParanoid" id="A0EG69"/>
<accession>A0EG69</accession>
<dbReference type="KEGG" id="ptm:GSPATT00026634001"/>
<organism evidence="2 3">
    <name type="scientific">Paramecium tetraurelia</name>
    <dbReference type="NCBI Taxonomy" id="5888"/>
    <lineage>
        <taxon>Eukaryota</taxon>
        <taxon>Sar</taxon>
        <taxon>Alveolata</taxon>
        <taxon>Ciliophora</taxon>
        <taxon>Intramacronucleata</taxon>
        <taxon>Oligohymenophorea</taxon>
        <taxon>Peniculida</taxon>
        <taxon>Parameciidae</taxon>
        <taxon>Paramecium</taxon>
    </lineage>
</organism>
<dbReference type="EMBL" id="CT868676">
    <property type="protein sequence ID" value="CAK94310.1"/>
    <property type="molecule type" value="Genomic_DNA"/>
</dbReference>
<keyword evidence="3" id="KW-1185">Reference proteome</keyword>
<dbReference type="RefSeq" id="XP_001461683.1">
    <property type="nucleotide sequence ID" value="XM_001461646.1"/>
</dbReference>
<protein>
    <recommendedName>
        <fullName evidence="4">Transmembrane protein</fullName>
    </recommendedName>
</protein>
<evidence type="ECO:0000313" key="3">
    <source>
        <dbReference type="Proteomes" id="UP000000600"/>
    </source>
</evidence>
<feature type="transmembrane region" description="Helical" evidence="1">
    <location>
        <begin position="167"/>
        <end position="187"/>
    </location>
</feature>
<dbReference type="Proteomes" id="UP000000600">
    <property type="component" value="Unassembled WGS sequence"/>
</dbReference>
<reference evidence="2 3" key="1">
    <citation type="journal article" date="2006" name="Nature">
        <title>Global trends of whole-genome duplications revealed by the ciliate Paramecium tetraurelia.</title>
        <authorList>
            <consortium name="Genoscope"/>
            <person name="Aury J.-M."/>
            <person name="Jaillon O."/>
            <person name="Duret L."/>
            <person name="Noel B."/>
            <person name="Jubin C."/>
            <person name="Porcel B.M."/>
            <person name="Segurens B."/>
            <person name="Daubin V."/>
            <person name="Anthouard V."/>
            <person name="Aiach N."/>
            <person name="Arnaiz O."/>
            <person name="Billaut A."/>
            <person name="Beisson J."/>
            <person name="Blanc I."/>
            <person name="Bouhouche K."/>
            <person name="Camara F."/>
            <person name="Duharcourt S."/>
            <person name="Guigo R."/>
            <person name="Gogendeau D."/>
            <person name="Katinka M."/>
            <person name="Keller A.-M."/>
            <person name="Kissmehl R."/>
            <person name="Klotz C."/>
            <person name="Koll F."/>
            <person name="Le Moue A."/>
            <person name="Lepere C."/>
            <person name="Malinsky S."/>
            <person name="Nowacki M."/>
            <person name="Nowak J.K."/>
            <person name="Plattner H."/>
            <person name="Poulain J."/>
            <person name="Ruiz F."/>
            <person name="Serrano V."/>
            <person name="Zagulski M."/>
            <person name="Dessen P."/>
            <person name="Betermier M."/>
            <person name="Weissenbach J."/>
            <person name="Scarpelli C."/>
            <person name="Schachter V."/>
            <person name="Sperling L."/>
            <person name="Meyer E."/>
            <person name="Cohen J."/>
            <person name="Wincker P."/>
        </authorList>
    </citation>
    <scope>NUCLEOTIDE SEQUENCE [LARGE SCALE GENOMIC DNA]</scope>
    <source>
        <strain evidence="2 3">Stock d4-2</strain>
    </source>
</reference>
<sequence>MSSLQLIFIILTVYYCTAVYKLRFQYPIKQLSPLLTVFSGGFYQLFAAIILFVDIINDFFDDFFKEIDERCQSQIIFIQVVSFFQLWSRGCCYTLQLMKFVRVALALKKKQLQQNSIITRLFQDEKKLLFVSLIQGILFFPIATYIQCLLESKPMIQAMQVYKEHKCLVAISIVVQEALTVIIIGIIQNQSIQDNLFKLTLYPQFLFIIWYSLTTILPINERIISFSFWLRCQIMVGLFVALPKYFVEQLPNIYITTKQINNIEIILSKKFNKFYKNNLILSSFKKYLNFKDKHLPQQFYLDNYQNEQFVIHPQINYYQKLLHILILVDSSIQHCSNNYTLVDEFYKLKQKYNIFFNYQDLSQVYLGLIRNIKQIYCNEYQNTVAFYNLYQNYKHNEIVKSNLERLNISLEEFECFEDTQLNSPFQ</sequence>
<dbReference type="OrthoDB" id="10365778at2759"/>
<dbReference type="GeneID" id="5047468"/>
<name>A0EG69_PARTE</name>
<feature type="transmembrane region" description="Helical" evidence="1">
    <location>
        <begin position="34"/>
        <end position="56"/>
    </location>
</feature>
<dbReference type="HOGENOM" id="CLU_644752_0_0_1"/>
<gene>
    <name evidence="2" type="ORF">GSPATT00026634001</name>
</gene>
<feature type="transmembrane region" description="Helical" evidence="1">
    <location>
        <begin position="6"/>
        <end position="22"/>
    </location>
</feature>
<evidence type="ECO:0000313" key="2">
    <source>
        <dbReference type="EMBL" id="CAK94310.1"/>
    </source>
</evidence>